<dbReference type="GO" id="GO:0070681">
    <property type="term" value="P:glutaminyl-tRNAGln biosynthesis via transamidation"/>
    <property type="evidence" value="ECO:0007669"/>
    <property type="project" value="TreeGrafter"/>
</dbReference>
<keyword evidence="1" id="KW-0648">Protein biosynthesis</keyword>
<protein>
    <recommendedName>
        <fullName evidence="1">Aspartyl/glutamyl-tRNA(Asn/Gln) amidotransferase subunit C</fullName>
        <shortName evidence="1">Asp/Glu-ADT subunit C</shortName>
        <ecNumber evidence="1">6.3.5.-</ecNumber>
    </recommendedName>
</protein>
<keyword evidence="1" id="KW-0436">Ligase</keyword>
<dbReference type="GO" id="GO:0016740">
    <property type="term" value="F:transferase activity"/>
    <property type="evidence" value="ECO:0007669"/>
    <property type="project" value="UniProtKB-KW"/>
</dbReference>
<dbReference type="GO" id="GO:0006412">
    <property type="term" value="P:translation"/>
    <property type="evidence" value="ECO:0007669"/>
    <property type="project" value="UniProtKB-UniRule"/>
</dbReference>
<dbReference type="InParanoid" id="A0A3M0C5F8"/>
<gene>
    <name evidence="1" type="primary">gatC</name>
    <name evidence="2" type="ORF">BXY39_2725</name>
</gene>
<dbReference type="GO" id="GO:0005524">
    <property type="term" value="F:ATP binding"/>
    <property type="evidence" value="ECO:0007669"/>
    <property type="project" value="UniProtKB-KW"/>
</dbReference>
<dbReference type="PANTHER" id="PTHR15004:SF0">
    <property type="entry name" value="GLUTAMYL-TRNA(GLN) AMIDOTRANSFERASE SUBUNIT C, MITOCHONDRIAL"/>
    <property type="match status" value="1"/>
</dbReference>
<keyword evidence="2" id="KW-0808">Transferase</keyword>
<dbReference type="GO" id="GO:0050566">
    <property type="term" value="F:asparaginyl-tRNA synthase (glutamine-hydrolyzing) activity"/>
    <property type="evidence" value="ECO:0007669"/>
    <property type="project" value="RHEA"/>
</dbReference>
<accession>A0A3M0C5F8</accession>
<comment type="similarity">
    <text evidence="1">Belongs to the GatC family.</text>
</comment>
<dbReference type="OrthoDB" id="9794326at2"/>
<dbReference type="InterPro" id="IPR036113">
    <property type="entry name" value="Asp/Glu-ADT_sf_sub_c"/>
</dbReference>
<dbReference type="RefSeq" id="WP_121939402.1">
    <property type="nucleotide sequence ID" value="NZ_REFR01000013.1"/>
</dbReference>
<comment type="subunit">
    <text evidence="1">Heterotrimer of A, B and C subunits.</text>
</comment>
<dbReference type="InterPro" id="IPR003837">
    <property type="entry name" value="GatC"/>
</dbReference>
<dbReference type="Gene3D" id="1.10.20.60">
    <property type="entry name" value="Glu-tRNAGln amidotransferase C subunit, N-terminal domain"/>
    <property type="match status" value="1"/>
</dbReference>
<dbReference type="NCBIfam" id="TIGR00135">
    <property type="entry name" value="gatC"/>
    <property type="match status" value="1"/>
</dbReference>
<dbReference type="PANTHER" id="PTHR15004">
    <property type="entry name" value="GLUTAMYL-TRNA(GLN) AMIDOTRANSFERASE SUBUNIT C, MITOCHONDRIAL"/>
    <property type="match status" value="1"/>
</dbReference>
<evidence type="ECO:0000313" key="3">
    <source>
        <dbReference type="Proteomes" id="UP000271227"/>
    </source>
</evidence>
<reference evidence="2 3" key="1">
    <citation type="submission" date="2018-10" db="EMBL/GenBank/DDBJ databases">
        <title>Genomic Encyclopedia of Archaeal and Bacterial Type Strains, Phase II (KMG-II): from individual species to whole genera.</title>
        <authorList>
            <person name="Goeker M."/>
        </authorList>
    </citation>
    <scope>NUCLEOTIDE SEQUENCE [LARGE SCALE GENOMIC DNA]</scope>
    <source>
        <strain evidence="2 3">DSM 25217</strain>
    </source>
</reference>
<dbReference type="GO" id="GO:0050567">
    <property type="term" value="F:glutaminyl-tRNA synthase (glutamine-hydrolyzing) activity"/>
    <property type="evidence" value="ECO:0007669"/>
    <property type="project" value="UniProtKB-UniRule"/>
</dbReference>
<dbReference type="EC" id="6.3.5.-" evidence="1"/>
<dbReference type="HAMAP" id="MF_00122">
    <property type="entry name" value="GatC"/>
    <property type="match status" value="1"/>
</dbReference>
<proteinExistence type="inferred from homology"/>
<keyword evidence="1" id="KW-0547">Nucleotide-binding</keyword>
<dbReference type="Proteomes" id="UP000271227">
    <property type="component" value="Unassembled WGS sequence"/>
</dbReference>
<dbReference type="AlphaFoldDB" id="A0A3M0C5F8"/>
<name>A0A3M0C5F8_9PROT</name>
<dbReference type="Pfam" id="PF02686">
    <property type="entry name" value="GatC"/>
    <property type="match status" value="1"/>
</dbReference>
<comment type="caution">
    <text evidence="2">The sequence shown here is derived from an EMBL/GenBank/DDBJ whole genome shotgun (WGS) entry which is preliminary data.</text>
</comment>
<comment type="catalytic activity">
    <reaction evidence="1">
        <text>L-aspartyl-tRNA(Asn) + L-glutamine + ATP + H2O = L-asparaginyl-tRNA(Asn) + L-glutamate + ADP + phosphate + 2 H(+)</text>
        <dbReference type="Rhea" id="RHEA:14513"/>
        <dbReference type="Rhea" id="RHEA-COMP:9674"/>
        <dbReference type="Rhea" id="RHEA-COMP:9677"/>
        <dbReference type="ChEBI" id="CHEBI:15377"/>
        <dbReference type="ChEBI" id="CHEBI:15378"/>
        <dbReference type="ChEBI" id="CHEBI:29985"/>
        <dbReference type="ChEBI" id="CHEBI:30616"/>
        <dbReference type="ChEBI" id="CHEBI:43474"/>
        <dbReference type="ChEBI" id="CHEBI:58359"/>
        <dbReference type="ChEBI" id="CHEBI:78515"/>
        <dbReference type="ChEBI" id="CHEBI:78516"/>
        <dbReference type="ChEBI" id="CHEBI:456216"/>
    </reaction>
</comment>
<evidence type="ECO:0000256" key="1">
    <source>
        <dbReference type="HAMAP-Rule" id="MF_00122"/>
    </source>
</evidence>
<dbReference type="GO" id="GO:0006450">
    <property type="term" value="P:regulation of translational fidelity"/>
    <property type="evidence" value="ECO:0007669"/>
    <property type="project" value="InterPro"/>
</dbReference>
<keyword evidence="3" id="KW-1185">Reference proteome</keyword>
<dbReference type="SUPFAM" id="SSF141000">
    <property type="entry name" value="Glu-tRNAGln amidotransferase C subunit"/>
    <property type="match status" value="1"/>
</dbReference>
<dbReference type="EMBL" id="REFR01000013">
    <property type="protein sequence ID" value="RMB04462.1"/>
    <property type="molecule type" value="Genomic_DNA"/>
</dbReference>
<keyword evidence="1" id="KW-0067">ATP-binding</keyword>
<comment type="function">
    <text evidence="1">Allows the formation of correctly charged Asn-tRNA(Asn) or Gln-tRNA(Gln) through the transamidation of misacylated Asp-tRNA(Asn) or Glu-tRNA(Gln) in organisms which lack either or both of asparaginyl-tRNA or glutaminyl-tRNA synthetases. The reaction takes place in the presence of glutamine and ATP through an activated phospho-Asp-tRNA(Asn) or phospho-Glu-tRNA(Gln).</text>
</comment>
<comment type="catalytic activity">
    <reaction evidence="1">
        <text>L-glutamyl-tRNA(Gln) + L-glutamine + ATP + H2O = L-glutaminyl-tRNA(Gln) + L-glutamate + ADP + phosphate + H(+)</text>
        <dbReference type="Rhea" id="RHEA:17521"/>
        <dbReference type="Rhea" id="RHEA-COMP:9681"/>
        <dbReference type="Rhea" id="RHEA-COMP:9684"/>
        <dbReference type="ChEBI" id="CHEBI:15377"/>
        <dbReference type="ChEBI" id="CHEBI:15378"/>
        <dbReference type="ChEBI" id="CHEBI:29985"/>
        <dbReference type="ChEBI" id="CHEBI:30616"/>
        <dbReference type="ChEBI" id="CHEBI:43474"/>
        <dbReference type="ChEBI" id="CHEBI:58359"/>
        <dbReference type="ChEBI" id="CHEBI:78520"/>
        <dbReference type="ChEBI" id="CHEBI:78521"/>
        <dbReference type="ChEBI" id="CHEBI:456216"/>
    </reaction>
</comment>
<sequence length="96" mass="10765">MSEIDRATVAKIARLARLKIDEDALEPMAGELTKILDWVEQLSEVDTDNIAPMSSPVDAKLRWRDDAVTDGNVRDKVLKNAPHDEYGFFAVPKVIE</sequence>
<organism evidence="2 3">
    <name type="scientific">Eilatimonas milleporae</name>
    <dbReference type="NCBI Taxonomy" id="911205"/>
    <lineage>
        <taxon>Bacteria</taxon>
        <taxon>Pseudomonadati</taxon>
        <taxon>Pseudomonadota</taxon>
        <taxon>Alphaproteobacteria</taxon>
        <taxon>Kordiimonadales</taxon>
        <taxon>Kordiimonadaceae</taxon>
        <taxon>Eilatimonas</taxon>
    </lineage>
</organism>
<evidence type="ECO:0000313" key="2">
    <source>
        <dbReference type="EMBL" id="RMB04462.1"/>
    </source>
</evidence>